<gene>
    <name evidence="2" type="ORF">PTE30175_01512</name>
</gene>
<evidence type="ECO:0000256" key="1">
    <source>
        <dbReference type="ARBA" id="ARBA00006484"/>
    </source>
</evidence>
<dbReference type="Gene3D" id="3.40.50.720">
    <property type="entry name" value="NAD(P)-binding Rossmann-like Domain"/>
    <property type="match status" value="1"/>
</dbReference>
<dbReference type="CDD" id="cd05233">
    <property type="entry name" value="SDR_c"/>
    <property type="match status" value="1"/>
</dbReference>
<evidence type="ECO:0000313" key="2">
    <source>
        <dbReference type="EMBL" id="VVD90190.1"/>
    </source>
</evidence>
<dbReference type="AlphaFoldDB" id="A0A5E4TQI7"/>
<dbReference type="Proteomes" id="UP000414233">
    <property type="component" value="Unassembled WGS sequence"/>
</dbReference>
<reference evidence="2 3" key="1">
    <citation type="submission" date="2019-08" db="EMBL/GenBank/DDBJ databases">
        <authorList>
            <person name="Peeters C."/>
        </authorList>
    </citation>
    <scope>NUCLEOTIDE SEQUENCE [LARGE SCALE GENOMIC DNA]</scope>
    <source>
        <strain evidence="2 3">LMG 30175</strain>
    </source>
</reference>
<organism evidence="2 3">
    <name type="scientific">Pandoraea terrae</name>
    <dbReference type="NCBI Taxonomy" id="1537710"/>
    <lineage>
        <taxon>Bacteria</taxon>
        <taxon>Pseudomonadati</taxon>
        <taxon>Pseudomonadota</taxon>
        <taxon>Betaproteobacteria</taxon>
        <taxon>Burkholderiales</taxon>
        <taxon>Burkholderiaceae</taxon>
        <taxon>Pandoraea</taxon>
    </lineage>
</organism>
<sequence length="258" mass="27576">MATTHSEFPQGSVLVIGGSGGVGEAICARFAELGSDVVLTYHRNESRAAQVVAKVTAQGRRAEAFQLSMSDTARTRAVIDDIVARERVHTVVIAAGSDIAQPKIRDLSVEDWRAVIDADLNGFFNIVHATLPHLKGNGGGSYVHVSSAGLHRWPDGDVLSVAPKAAIESLLKGIAKEEGRFGIRANSVAIGVIETGIFLRLWQDGTFDEKWQKAVHANLCLKRWGQAQEVANAVAFLASNRALYTTGQMLSVDGGYGV</sequence>
<dbReference type="Pfam" id="PF13561">
    <property type="entry name" value="adh_short_C2"/>
    <property type="match status" value="1"/>
</dbReference>
<dbReference type="InterPro" id="IPR036291">
    <property type="entry name" value="NAD(P)-bd_dom_sf"/>
</dbReference>
<dbReference type="OrthoDB" id="9793499at2"/>
<proteinExistence type="inferred from homology"/>
<dbReference type="PANTHER" id="PTHR42879">
    <property type="entry name" value="3-OXOACYL-(ACYL-CARRIER-PROTEIN) REDUCTASE"/>
    <property type="match status" value="1"/>
</dbReference>
<name>A0A5E4TQI7_9BURK</name>
<accession>A0A5E4TQI7</accession>
<dbReference type="EMBL" id="CABPRZ010000005">
    <property type="protein sequence ID" value="VVD90190.1"/>
    <property type="molecule type" value="Genomic_DNA"/>
</dbReference>
<dbReference type="PANTHER" id="PTHR42879:SF2">
    <property type="entry name" value="3-OXOACYL-[ACYL-CARRIER-PROTEIN] REDUCTASE FABG"/>
    <property type="match status" value="1"/>
</dbReference>
<dbReference type="PRINTS" id="PR00081">
    <property type="entry name" value="GDHRDH"/>
</dbReference>
<protein>
    <submittedName>
        <fullName evidence="2">Oxidoreductase</fullName>
    </submittedName>
</protein>
<comment type="similarity">
    <text evidence="1">Belongs to the short-chain dehydrogenases/reductases (SDR) family.</text>
</comment>
<dbReference type="SUPFAM" id="SSF51735">
    <property type="entry name" value="NAD(P)-binding Rossmann-fold domains"/>
    <property type="match status" value="1"/>
</dbReference>
<keyword evidence="3" id="KW-1185">Reference proteome</keyword>
<dbReference type="InterPro" id="IPR002347">
    <property type="entry name" value="SDR_fam"/>
</dbReference>
<dbReference type="RefSeq" id="WP_150696454.1">
    <property type="nucleotide sequence ID" value="NZ_CABPRZ010000005.1"/>
</dbReference>
<evidence type="ECO:0000313" key="3">
    <source>
        <dbReference type="Proteomes" id="UP000414233"/>
    </source>
</evidence>
<dbReference type="InterPro" id="IPR050259">
    <property type="entry name" value="SDR"/>
</dbReference>